<dbReference type="Proteomes" id="UP001501588">
    <property type="component" value="Unassembled WGS sequence"/>
</dbReference>
<organism evidence="2 3">
    <name type="scientific">Craurococcus roseus</name>
    <dbReference type="NCBI Taxonomy" id="77585"/>
    <lineage>
        <taxon>Bacteria</taxon>
        <taxon>Pseudomonadati</taxon>
        <taxon>Pseudomonadota</taxon>
        <taxon>Alphaproteobacteria</taxon>
        <taxon>Acetobacterales</taxon>
        <taxon>Acetobacteraceae</taxon>
        <taxon>Craurococcus</taxon>
    </lineage>
</organism>
<accession>A0ABN1EJ63</accession>
<evidence type="ECO:0000313" key="3">
    <source>
        <dbReference type="Proteomes" id="UP001501588"/>
    </source>
</evidence>
<feature type="compositionally biased region" description="Basic and acidic residues" evidence="1">
    <location>
        <begin position="38"/>
        <end position="54"/>
    </location>
</feature>
<gene>
    <name evidence="2" type="ORF">GCM10009416_01480</name>
</gene>
<feature type="region of interest" description="Disordered" evidence="1">
    <location>
        <begin position="24"/>
        <end position="64"/>
    </location>
</feature>
<evidence type="ECO:0000256" key="1">
    <source>
        <dbReference type="SAM" id="MobiDB-lite"/>
    </source>
</evidence>
<protein>
    <submittedName>
        <fullName evidence="2">Uncharacterized protein</fullName>
    </submittedName>
</protein>
<sequence length="81" mass="8580">MYRLGIDGLEGAVATRIGVLPAACKEPQGGAETGSGRKSNDARPKDWPAKDAARARAKAQGFKARAQAGAMLRLSRVMKNR</sequence>
<proteinExistence type="predicted"/>
<dbReference type="EMBL" id="BAAAFZ010000002">
    <property type="protein sequence ID" value="GAA0567146.1"/>
    <property type="molecule type" value="Genomic_DNA"/>
</dbReference>
<keyword evidence="3" id="KW-1185">Reference proteome</keyword>
<comment type="caution">
    <text evidence="2">The sequence shown here is derived from an EMBL/GenBank/DDBJ whole genome shotgun (WGS) entry which is preliminary data.</text>
</comment>
<reference evidence="2 3" key="1">
    <citation type="journal article" date="2019" name="Int. J. Syst. Evol. Microbiol.">
        <title>The Global Catalogue of Microorganisms (GCM) 10K type strain sequencing project: providing services to taxonomists for standard genome sequencing and annotation.</title>
        <authorList>
            <consortium name="The Broad Institute Genomics Platform"/>
            <consortium name="The Broad Institute Genome Sequencing Center for Infectious Disease"/>
            <person name="Wu L."/>
            <person name="Ma J."/>
        </authorList>
    </citation>
    <scope>NUCLEOTIDE SEQUENCE [LARGE SCALE GENOMIC DNA]</scope>
    <source>
        <strain evidence="2 3">JCM 9933</strain>
    </source>
</reference>
<evidence type="ECO:0000313" key="2">
    <source>
        <dbReference type="EMBL" id="GAA0567146.1"/>
    </source>
</evidence>
<name>A0ABN1EJ63_9PROT</name>